<keyword evidence="1" id="KW-0732">Signal</keyword>
<dbReference type="EMBL" id="BMKK01000001">
    <property type="protein sequence ID" value="GGD42347.1"/>
    <property type="molecule type" value="Genomic_DNA"/>
</dbReference>
<reference evidence="2" key="2">
    <citation type="submission" date="2020-09" db="EMBL/GenBank/DDBJ databases">
        <authorList>
            <person name="Sun Q."/>
            <person name="Zhou Y."/>
        </authorList>
    </citation>
    <scope>NUCLEOTIDE SEQUENCE</scope>
    <source>
        <strain evidence="2">CGMCC 1.15958</strain>
    </source>
</reference>
<evidence type="ECO:0000313" key="3">
    <source>
        <dbReference type="Proteomes" id="UP000609064"/>
    </source>
</evidence>
<accession>A0A917DJC4</accession>
<evidence type="ECO:0000313" key="2">
    <source>
        <dbReference type="EMBL" id="GGD42347.1"/>
    </source>
</evidence>
<name>A0A917DJC4_9BACT</name>
<dbReference type="AlphaFoldDB" id="A0A917DJC4"/>
<reference evidence="2" key="1">
    <citation type="journal article" date="2014" name="Int. J. Syst. Evol. Microbiol.">
        <title>Complete genome sequence of Corynebacterium casei LMG S-19264T (=DSM 44701T), isolated from a smear-ripened cheese.</title>
        <authorList>
            <consortium name="US DOE Joint Genome Institute (JGI-PGF)"/>
            <person name="Walter F."/>
            <person name="Albersmeier A."/>
            <person name="Kalinowski J."/>
            <person name="Ruckert C."/>
        </authorList>
    </citation>
    <scope>NUCLEOTIDE SEQUENCE</scope>
    <source>
        <strain evidence="2">CGMCC 1.15958</strain>
    </source>
</reference>
<organism evidence="2 3">
    <name type="scientific">Emticicia aquatilis</name>
    <dbReference type="NCBI Taxonomy" id="1537369"/>
    <lineage>
        <taxon>Bacteria</taxon>
        <taxon>Pseudomonadati</taxon>
        <taxon>Bacteroidota</taxon>
        <taxon>Cytophagia</taxon>
        <taxon>Cytophagales</taxon>
        <taxon>Leadbetterellaceae</taxon>
        <taxon>Emticicia</taxon>
    </lineage>
</organism>
<protein>
    <submittedName>
        <fullName evidence="2">Uncharacterized protein</fullName>
    </submittedName>
</protein>
<evidence type="ECO:0000256" key="1">
    <source>
        <dbReference type="SAM" id="SignalP"/>
    </source>
</evidence>
<dbReference type="RefSeq" id="WP_188763908.1">
    <property type="nucleotide sequence ID" value="NZ_BMKK01000001.1"/>
</dbReference>
<dbReference type="Proteomes" id="UP000609064">
    <property type="component" value="Unassembled WGS sequence"/>
</dbReference>
<sequence>MKKISIVLAALFVSTVSFAQTADEVIANYVKAIGGSDAIGKIKDMSMTMTGEIQGQSLEVLIQKKPTNKFLQTVSIVGMGEVQKQVCDGVKAQVGGMQGSQDITEPEKVKAIAMQSFIVPEANYAAIGAKVTYVGKEKVGGADAHKLEVAVGEVKMTEFYDVASGLKVRQVITAETPMGSQTITSDYSDYKDVSGVKFAHKLNQDLGMAQLALTATKVQVNTNLADALFEIK</sequence>
<feature type="signal peptide" evidence="1">
    <location>
        <begin position="1"/>
        <end position="19"/>
    </location>
</feature>
<feature type="chain" id="PRO_5036791862" evidence="1">
    <location>
        <begin position="20"/>
        <end position="232"/>
    </location>
</feature>
<keyword evidence="3" id="KW-1185">Reference proteome</keyword>
<proteinExistence type="predicted"/>
<comment type="caution">
    <text evidence="2">The sequence shown here is derived from an EMBL/GenBank/DDBJ whole genome shotgun (WGS) entry which is preliminary data.</text>
</comment>
<gene>
    <name evidence="2" type="ORF">GCM10011514_02890</name>
</gene>